<dbReference type="Pfam" id="PF03060">
    <property type="entry name" value="NMO"/>
    <property type="match status" value="1"/>
</dbReference>
<keyword evidence="6 10" id="KW-0560">Oxidoreductase</keyword>
<evidence type="ECO:0000256" key="5">
    <source>
        <dbReference type="ARBA" id="ARBA00022643"/>
    </source>
</evidence>
<keyword evidence="4" id="KW-0285">Flavoprotein</keyword>
<evidence type="ECO:0000256" key="3">
    <source>
        <dbReference type="ARBA" id="ARBA00022575"/>
    </source>
</evidence>
<comment type="catalytic activity">
    <reaction evidence="9">
        <text>3 propionate 3-nitronate + 3 O2 + H2O = 3 3-oxopropanoate + 2 nitrate + nitrite + H2O2 + 3 H(+)</text>
        <dbReference type="Rhea" id="RHEA:57332"/>
        <dbReference type="ChEBI" id="CHEBI:15377"/>
        <dbReference type="ChEBI" id="CHEBI:15378"/>
        <dbReference type="ChEBI" id="CHEBI:15379"/>
        <dbReference type="ChEBI" id="CHEBI:16240"/>
        <dbReference type="ChEBI" id="CHEBI:16301"/>
        <dbReference type="ChEBI" id="CHEBI:17632"/>
        <dbReference type="ChEBI" id="CHEBI:33190"/>
        <dbReference type="ChEBI" id="CHEBI:136067"/>
    </reaction>
</comment>
<gene>
    <name evidence="10" type="ORF">ACFQ21_12215</name>
</gene>
<evidence type="ECO:0000313" key="11">
    <source>
        <dbReference type="Proteomes" id="UP001597112"/>
    </source>
</evidence>
<keyword evidence="3" id="KW-0216">Detoxification</keyword>
<dbReference type="PANTHER" id="PTHR42747">
    <property type="entry name" value="NITRONATE MONOOXYGENASE-RELATED"/>
    <property type="match status" value="1"/>
</dbReference>
<protein>
    <recommendedName>
        <fullName evidence="8">Propionate 3-nitronate monooxygenase</fullName>
    </recommendedName>
</protein>
<evidence type="ECO:0000256" key="1">
    <source>
        <dbReference type="ARBA" id="ARBA00001917"/>
    </source>
</evidence>
<reference evidence="11" key="1">
    <citation type="journal article" date="2019" name="Int. J. Syst. Evol. Microbiol.">
        <title>The Global Catalogue of Microorganisms (GCM) 10K type strain sequencing project: providing services to taxonomists for standard genome sequencing and annotation.</title>
        <authorList>
            <consortium name="The Broad Institute Genomics Platform"/>
            <consortium name="The Broad Institute Genome Sequencing Center for Infectious Disease"/>
            <person name="Wu L."/>
            <person name="Ma J."/>
        </authorList>
    </citation>
    <scope>NUCLEOTIDE SEQUENCE [LARGE SCALE GENOMIC DNA]</scope>
    <source>
        <strain evidence="11">CCUG 58938</strain>
    </source>
</reference>
<dbReference type="SUPFAM" id="SSF51412">
    <property type="entry name" value="Inosine monophosphate dehydrogenase (IMPDH)"/>
    <property type="match status" value="1"/>
</dbReference>
<name>A0ABW3K4C0_9BACT</name>
<dbReference type="EMBL" id="JBHTKA010000003">
    <property type="protein sequence ID" value="MFD1000078.1"/>
    <property type="molecule type" value="Genomic_DNA"/>
</dbReference>
<organism evidence="10 11">
    <name type="scientific">Ohtaekwangia kribbensis</name>
    <dbReference type="NCBI Taxonomy" id="688913"/>
    <lineage>
        <taxon>Bacteria</taxon>
        <taxon>Pseudomonadati</taxon>
        <taxon>Bacteroidota</taxon>
        <taxon>Cytophagia</taxon>
        <taxon>Cytophagales</taxon>
        <taxon>Fulvivirgaceae</taxon>
        <taxon>Ohtaekwangia</taxon>
    </lineage>
</organism>
<dbReference type="Proteomes" id="UP001597112">
    <property type="component" value="Unassembled WGS sequence"/>
</dbReference>
<dbReference type="InterPro" id="IPR013785">
    <property type="entry name" value="Aldolase_TIM"/>
</dbReference>
<dbReference type="CDD" id="cd04730">
    <property type="entry name" value="NPD_like"/>
    <property type="match status" value="1"/>
</dbReference>
<keyword evidence="7" id="KW-0503">Monooxygenase</keyword>
<evidence type="ECO:0000256" key="4">
    <source>
        <dbReference type="ARBA" id="ARBA00022630"/>
    </source>
</evidence>
<evidence type="ECO:0000313" key="10">
    <source>
        <dbReference type="EMBL" id="MFD1000078.1"/>
    </source>
</evidence>
<evidence type="ECO:0000256" key="7">
    <source>
        <dbReference type="ARBA" id="ARBA00023033"/>
    </source>
</evidence>
<evidence type="ECO:0000256" key="8">
    <source>
        <dbReference type="ARBA" id="ARBA00031155"/>
    </source>
</evidence>
<evidence type="ECO:0000256" key="9">
    <source>
        <dbReference type="ARBA" id="ARBA00049401"/>
    </source>
</evidence>
<sequence>MWTKTKFTELLGIAYPIVQGPFGGRLSSVELASTVSNLGGMGSFGAQPLSPEEIIQTNHALRKATDKPYALNLWVNDRDERLKTFGQAEYEKLKELFAPYFNEFNVPLPPMPVNFGASFNEQVQAVLEAKPPVFSFIFGIPSGDLLEEFRRKNIRAIGTATTVDEAIALEQAGVDAIVATGFEAGGHRASFLRSAEDSLTGVFALIPQVADHVSVPVIAAGGIADGRGIRAALTLGAHAVQIGTAFLATQQSAATAEHKQKLFSPEAKYTTLTKIFSGRLARGIRSRLTDEIRGKDHLLAPYPMQSHFLSALRSAMQNTHQDEYITFWSGQSAPLLKYKDATQLFQALLSQADVTG</sequence>
<dbReference type="PANTHER" id="PTHR42747:SF3">
    <property type="entry name" value="NITRONATE MONOOXYGENASE-RELATED"/>
    <property type="match status" value="1"/>
</dbReference>
<evidence type="ECO:0000256" key="6">
    <source>
        <dbReference type="ARBA" id="ARBA00023002"/>
    </source>
</evidence>
<dbReference type="RefSeq" id="WP_377579375.1">
    <property type="nucleotide sequence ID" value="NZ_JBHTKA010000003.1"/>
</dbReference>
<dbReference type="InterPro" id="IPR004136">
    <property type="entry name" value="NMO"/>
</dbReference>
<comment type="similarity">
    <text evidence="2">Belongs to the nitronate monooxygenase family. NMO class I subfamily.</text>
</comment>
<keyword evidence="11" id="KW-1185">Reference proteome</keyword>
<accession>A0ABW3K4C0</accession>
<keyword evidence="5" id="KW-0288">FMN</keyword>
<comment type="cofactor">
    <cofactor evidence="1">
        <name>FMN</name>
        <dbReference type="ChEBI" id="CHEBI:58210"/>
    </cofactor>
</comment>
<dbReference type="GO" id="GO:0016491">
    <property type="term" value="F:oxidoreductase activity"/>
    <property type="evidence" value="ECO:0007669"/>
    <property type="project" value="UniProtKB-KW"/>
</dbReference>
<evidence type="ECO:0000256" key="2">
    <source>
        <dbReference type="ARBA" id="ARBA00009881"/>
    </source>
</evidence>
<comment type="caution">
    <text evidence="10">The sequence shown here is derived from an EMBL/GenBank/DDBJ whole genome shotgun (WGS) entry which is preliminary data.</text>
</comment>
<proteinExistence type="inferred from homology"/>
<dbReference type="Gene3D" id="3.20.20.70">
    <property type="entry name" value="Aldolase class I"/>
    <property type="match status" value="1"/>
</dbReference>